<comment type="caution">
    <text evidence="5">The sequence shown here is derived from an EMBL/GenBank/DDBJ whole genome shotgun (WGS) entry which is preliminary data.</text>
</comment>
<organism evidence="5 6">
    <name type="scientific">Danionella cerebrum</name>
    <dbReference type="NCBI Taxonomy" id="2873325"/>
    <lineage>
        <taxon>Eukaryota</taxon>
        <taxon>Metazoa</taxon>
        <taxon>Chordata</taxon>
        <taxon>Craniata</taxon>
        <taxon>Vertebrata</taxon>
        <taxon>Euteleostomi</taxon>
        <taxon>Actinopterygii</taxon>
        <taxon>Neopterygii</taxon>
        <taxon>Teleostei</taxon>
        <taxon>Ostariophysi</taxon>
        <taxon>Cypriniformes</taxon>
        <taxon>Danionidae</taxon>
        <taxon>Danioninae</taxon>
        <taxon>Danionella</taxon>
    </lineage>
</organism>
<accession>A0A553Q7U6</accession>
<dbReference type="EMBL" id="SRMA01026248">
    <property type="protein sequence ID" value="TRY86001.1"/>
    <property type="molecule type" value="Genomic_DNA"/>
</dbReference>
<dbReference type="Gene3D" id="4.10.365.10">
    <property type="entry name" value="p27"/>
    <property type="match status" value="1"/>
</dbReference>
<dbReference type="GO" id="GO:0006974">
    <property type="term" value="P:DNA damage response"/>
    <property type="evidence" value="ECO:0007669"/>
    <property type="project" value="TreeGrafter"/>
</dbReference>
<dbReference type="AlphaFoldDB" id="A0A553Q7U6"/>
<dbReference type="GO" id="GO:0072331">
    <property type="term" value="P:signal transduction by p53 class mediator"/>
    <property type="evidence" value="ECO:0007669"/>
    <property type="project" value="InterPro"/>
</dbReference>
<dbReference type="GO" id="GO:0000307">
    <property type="term" value="C:cyclin-dependent protein kinase holoenzyme complex"/>
    <property type="evidence" value="ECO:0007669"/>
    <property type="project" value="TreeGrafter"/>
</dbReference>
<protein>
    <recommendedName>
        <fullName evidence="4">Cyclin-dependent kinase inhibitor domain-containing protein</fullName>
    </recommendedName>
</protein>
<feature type="domain" description="Cyclin-dependent kinase inhibitor" evidence="4">
    <location>
        <begin position="133"/>
        <end position="182"/>
    </location>
</feature>
<dbReference type="OrthoDB" id="6373236at2759"/>
<feature type="region of interest" description="Disordered" evidence="3">
    <location>
        <begin position="1"/>
        <end position="25"/>
    </location>
</feature>
<dbReference type="Proteomes" id="UP000316079">
    <property type="component" value="Unassembled WGS sequence"/>
</dbReference>
<dbReference type="InterPro" id="IPR029841">
    <property type="entry name" value="CDKN1A"/>
</dbReference>
<dbReference type="GO" id="GO:0004861">
    <property type="term" value="F:cyclin-dependent protein serine/threonine kinase inhibitor activity"/>
    <property type="evidence" value="ECO:0007669"/>
    <property type="project" value="InterPro"/>
</dbReference>
<proteinExistence type="inferred from homology"/>
<dbReference type="STRING" id="623744.A0A553Q7U6"/>
<keyword evidence="6" id="KW-1185">Reference proteome</keyword>
<dbReference type="GO" id="GO:2000045">
    <property type="term" value="P:regulation of G1/S transition of mitotic cell cycle"/>
    <property type="evidence" value="ECO:0007669"/>
    <property type="project" value="TreeGrafter"/>
</dbReference>
<feature type="region of interest" description="Disordered" evidence="3">
    <location>
        <begin position="58"/>
        <end position="95"/>
    </location>
</feature>
<evidence type="ECO:0000313" key="5">
    <source>
        <dbReference type="EMBL" id="TRY86001.1"/>
    </source>
</evidence>
<evidence type="ECO:0000256" key="2">
    <source>
        <dbReference type="ARBA" id="ARBA00023013"/>
    </source>
</evidence>
<feature type="compositionally biased region" description="Basic and acidic residues" evidence="3">
    <location>
        <begin position="75"/>
        <end position="95"/>
    </location>
</feature>
<dbReference type="PANTHER" id="PTHR46778:SF1">
    <property type="entry name" value="CYCLIN-DEPENDENT KINASE INHIBITOR 1"/>
    <property type="match status" value="1"/>
</dbReference>
<gene>
    <name evidence="5" type="ORF">DNTS_029347</name>
</gene>
<dbReference type="PANTHER" id="PTHR46778">
    <property type="entry name" value="CYCLIN-DEPENDENT KINASE INHIBITOR 1-RELATED"/>
    <property type="match status" value="1"/>
</dbReference>
<feature type="non-terminal residue" evidence="5">
    <location>
        <position position="1"/>
    </location>
</feature>
<dbReference type="InterPro" id="IPR003175">
    <property type="entry name" value="CDI_dom"/>
</dbReference>
<reference evidence="5 6" key="1">
    <citation type="journal article" date="2019" name="Sci. Data">
        <title>Hybrid genome assembly and annotation of Danionella translucida.</title>
        <authorList>
            <person name="Kadobianskyi M."/>
            <person name="Schulze L."/>
            <person name="Schuelke M."/>
            <person name="Judkewitz B."/>
        </authorList>
    </citation>
    <scope>NUCLEOTIDE SEQUENCE [LARGE SCALE GENOMIC DNA]</scope>
    <source>
        <strain evidence="5 6">Bolton</strain>
    </source>
</reference>
<keyword evidence="2" id="KW-0649">Protein kinase inhibitor</keyword>
<evidence type="ECO:0000256" key="3">
    <source>
        <dbReference type="SAM" id="MobiDB-lite"/>
    </source>
</evidence>
<evidence type="ECO:0000259" key="4">
    <source>
        <dbReference type="Pfam" id="PF02234"/>
    </source>
</evidence>
<dbReference type="Pfam" id="PF02234">
    <property type="entry name" value="CDI"/>
    <property type="match status" value="1"/>
</dbReference>
<feature type="compositionally biased region" description="Gly residues" evidence="3">
    <location>
        <begin position="10"/>
        <end position="20"/>
    </location>
</feature>
<dbReference type="InterPro" id="IPR044898">
    <property type="entry name" value="CDI_dom_sf"/>
</dbReference>
<evidence type="ECO:0000256" key="1">
    <source>
        <dbReference type="ARBA" id="ARBA00006726"/>
    </source>
</evidence>
<evidence type="ECO:0000313" key="6">
    <source>
        <dbReference type="Proteomes" id="UP000316079"/>
    </source>
</evidence>
<comment type="similarity">
    <text evidence="1">Belongs to the CDI family.</text>
</comment>
<name>A0A553Q7U6_9TELE</name>
<dbReference type="GO" id="GO:0005634">
    <property type="term" value="C:nucleus"/>
    <property type="evidence" value="ECO:0007669"/>
    <property type="project" value="InterPro"/>
</dbReference>
<sequence>IALIRSQHGAGTGARSGGAPKGLFRSPRDVAPVECPHGARSLTCSAVFTVHVLRAQGPPLRRSRPSVSESVPEQQRSRPAEERALRDRHRAEHSRIRAQNTGFAAVRSEGNLAEMASFERILHSLGNGRPRRSLFGPVDREQLQMEYRAALHQELEDASRRWSFDFAAEKPLEGGDFQWVGVASGRVPLLYRSCQDDGKKAQRAIEDVSRVGKENIPKTPERYICANVEKTPEKRNDLKRKQTNITDFYQAKKRLVATPRKSGQ</sequence>